<gene>
    <name evidence="2" type="ORF">SAMN05660429_01714</name>
</gene>
<dbReference type="Proteomes" id="UP000199308">
    <property type="component" value="Unassembled WGS sequence"/>
</dbReference>
<feature type="chain" id="PRO_5011778162" description="Sporulation related domain-containing protein" evidence="1">
    <location>
        <begin position="22"/>
        <end position="170"/>
    </location>
</feature>
<keyword evidence="3" id="KW-1185">Reference proteome</keyword>
<dbReference type="EMBL" id="FOHK01000007">
    <property type="protein sequence ID" value="SET39562.1"/>
    <property type="molecule type" value="Genomic_DNA"/>
</dbReference>
<name>A0A1I0E5B0_THASX</name>
<dbReference type="PROSITE" id="PS51257">
    <property type="entry name" value="PROKAR_LIPOPROTEIN"/>
    <property type="match status" value="1"/>
</dbReference>
<organism evidence="2 3">
    <name type="scientific">Thalassotalea agarivorans</name>
    <name type="common">Thalassomonas agarivorans</name>
    <dbReference type="NCBI Taxonomy" id="349064"/>
    <lineage>
        <taxon>Bacteria</taxon>
        <taxon>Pseudomonadati</taxon>
        <taxon>Pseudomonadota</taxon>
        <taxon>Gammaproteobacteria</taxon>
        <taxon>Alteromonadales</taxon>
        <taxon>Colwelliaceae</taxon>
        <taxon>Thalassotalea</taxon>
    </lineage>
</organism>
<feature type="signal peptide" evidence="1">
    <location>
        <begin position="1"/>
        <end position="21"/>
    </location>
</feature>
<evidence type="ECO:0008006" key="4">
    <source>
        <dbReference type="Google" id="ProtNLM"/>
    </source>
</evidence>
<keyword evidence="1" id="KW-0732">Signal</keyword>
<reference evidence="2 3" key="1">
    <citation type="submission" date="2016-10" db="EMBL/GenBank/DDBJ databases">
        <authorList>
            <person name="de Groot N.N."/>
        </authorList>
    </citation>
    <scope>NUCLEOTIDE SEQUENCE [LARGE SCALE GENOMIC DNA]</scope>
    <source>
        <strain evidence="2 3">DSM 19706</strain>
    </source>
</reference>
<protein>
    <recommendedName>
        <fullName evidence="4">Sporulation related domain-containing protein</fullName>
    </recommendedName>
</protein>
<proteinExistence type="predicted"/>
<dbReference type="RefSeq" id="WP_143047945.1">
    <property type="nucleotide sequence ID" value="NZ_AP027363.1"/>
</dbReference>
<evidence type="ECO:0000313" key="2">
    <source>
        <dbReference type="EMBL" id="SET39562.1"/>
    </source>
</evidence>
<sequence>MKLINAASFSLFSLFFISACSETPPPPVTTDQPMNVSADIVDSKPSEEQTQVTKKQLAEKALVQINNQYFVVRELPLKRNHMIENAKTKRMARVTGRFLIVLEEKDSDKALDVLNSRFNLRRVQNNIYRANPINELDMLAAYKRIQNAQGIARVEMELDYPKPIKEEEAQ</sequence>
<dbReference type="AlphaFoldDB" id="A0A1I0E5B0"/>
<accession>A0A1I0E5B0</accession>
<evidence type="ECO:0000313" key="3">
    <source>
        <dbReference type="Proteomes" id="UP000199308"/>
    </source>
</evidence>
<evidence type="ECO:0000256" key="1">
    <source>
        <dbReference type="SAM" id="SignalP"/>
    </source>
</evidence>